<dbReference type="CDD" id="cd17535">
    <property type="entry name" value="REC_NarL-like"/>
    <property type="match status" value="1"/>
</dbReference>
<dbReference type="InterPro" id="IPR011006">
    <property type="entry name" value="CheY-like_superfamily"/>
</dbReference>
<gene>
    <name evidence="8" type="ORF">EUB48_19730</name>
</gene>
<organism evidence="8 9">
    <name type="scientific">Rhodoferax sediminis</name>
    <dbReference type="NCBI Taxonomy" id="2509614"/>
    <lineage>
        <taxon>Bacteria</taxon>
        <taxon>Pseudomonadati</taxon>
        <taxon>Pseudomonadota</taxon>
        <taxon>Betaproteobacteria</taxon>
        <taxon>Burkholderiales</taxon>
        <taxon>Comamonadaceae</taxon>
        <taxon>Rhodoferax</taxon>
    </lineage>
</organism>
<feature type="modified residue" description="4-aspartylphosphate" evidence="5">
    <location>
        <position position="61"/>
    </location>
</feature>
<dbReference type="Pfam" id="PF00196">
    <property type="entry name" value="GerE"/>
    <property type="match status" value="1"/>
</dbReference>
<proteinExistence type="predicted"/>
<dbReference type="EMBL" id="CP035503">
    <property type="protein sequence ID" value="QDL39295.1"/>
    <property type="molecule type" value="Genomic_DNA"/>
</dbReference>
<dbReference type="InterPro" id="IPR016032">
    <property type="entry name" value="Sig_transdc_resp-reg_C-effctor"/>
</dbReference>
<dbReference type="PROSITE" id="PS50043">
    <property type="entry name" value="HTH_LUXR_2"/>
    <property type="match status" value="1"/>
</dbReference>
<evidence type="ECO:0000313" key="9">
    <source>
        <dbReference type="Proteomes" id="UP000316798"/>
    </source>
</evidence>
<dbReference type="SUPFAM" id="SSF52172">
    <property type="entry name" value="CheY-like"/>
    <property type="match status" value="1"/>
</dbReference>
<dbReference type="InterPro" id="IPR000792">
    <property type="entry name" value="Tscrpt_reg_LuxR_C"/>
</dbReference>
<dbReference type="InterPro" id="IPR039420">
    <property type="entry name" value="WalR-like"/>
</dbReference>
<sequence>MLSSPSAPIRILVVDDHSLFRRGLTALLSREPQFEVIGDAADAGQAQRRAQELQPDVILLDNHLPGVNGVDALPALREAAPQARILMLTVSEDERDLAAALRGGACGYLLKTIEGDRLAAAIERAMRGESIVADEMTGKLVAAYRDAASAPVRDTPAQETAAATPFDALSPRELEILRGIAHGASNKEIGRNLGIAETTVKNHVQQVLRKLNVSSRVHAAVIATEGGLT</sequence>
<feature type="domain" description="Response regulatory" evidence="7">
    <location>
        <begin position="10"/>
        <end position="126"/>
    </location>
</feature>
<dbReference type="SUPFAM" id="SSF46894">
    <property type="entry name" value="C-terminal effector domain of the bipartite response regulators"/>
    <property type="match status" value="1"/>
</dbReference>
<protein>
    <submittedName>
        <fullName evidence="8">Response regulator</fullName>
    </submittedName>
</protein>
<name>A0A515DFU9_9BURK</name>
<evidence type="ECO:0000256" key="5">
    <source>
        <dbReference type="PROSITE-ProRule" id="PRU00169"/>
    </source>
</evidence>
<dbReference type="PANTHER" id="PTHR43214">
    <property type="entry name" value="TWO-COMPONENT RESPONSE REGULATOR"/>
    <property type="match status" value="1"/>
</dbReference>
<dbReference type="RefSeq" id="WP_142820782.1">
    <property type="nucleotide sequence ID" value="NZ_CP035503.1"/>
</dbReference>
<keyword evidence="1 5" id="KW-0597">Phosphoprotein</keyword>
<dbReference type="Pfam" id="PF00072">
    <property type="entry name" value="Response_reg"/>
    <property type="match status" value="1"/>
</dbReference>
<dbReference type="PANTHER" id="PTHR43214:SF41">
    <property type="entry name" value="NITRATE_NITRITE RESPONSE REGULATOR PROTEIN NARP"/>
    <property type="match status" value="1"/>
</dbReference>
<accession>A0A515DFU9</accession>
<reference evidence="8 9" key="1">
    <citation type="submission" date="2019-01" db="EMBL/GenBank/DDBJ databases">
        <title>Genomic insights into a novel species Rhodoferax sp.</title>
        <authorList>
            <person name="Jin L."/>
        </authorList>
    </citation>
    <scope>NUCLEOTIDE SEQUENCE [LARGE SCALE GENOMIC DNA]</scope>
    <source>
        <strain evidence="8 9">CHu59-6-5</strain>
    </source>
</reference>
<keyword evidence="3" id="KW-0238">DNA-binding</keyword>
<evidence type="ECO:0000313" key="8">
    <source>
        <dbReference type="EMBL" id="QDL39295.1"/>
    </source>
</evidence>
<dbReference type="PROSITE" id="PS50110">
    <property type="entry name" value="RESPONSE_REGULATORY"/>
    <property type="match status" value="1"/>
</dbReference>
<evidence type="ECO:0000256" key="3">
    <source>
        <dbReference type="ARBA" id="ARBA00023125"/>
    </source>
</evidence>
<evidence type="ECO:0000259" key="6">
    <source>
        <dbReference type="PROSITE" id="PS50043"/>
    </source>
</evidence>
<evidence type="ECO:0000256" key="4">
    <source>
        <dbReference type="ARBA" id="ARBA00023163"/>
    </source>
</evidence>
<keyword evidence="2" id="KW-0805">Transcription regulation</keyword>
<dbReference type="InterPro" id="IPR001789">
    <property type="entry name" value="Sig_transdc_resp-reg_receiver"/>
</dbReference>
<evidence type="ECO:0000256" key="2">
    <source>
        <dbReference type="ARBA" id="ARBA00023015"/>
    </source>
</evidence>
<evidence type="ECO:0000259" key="7">
    <source>
        <dbReference type="PROSITE" id="PS50110"/>
    </source>
</evidence>
<dbReference type="InterPro" id="IPR058245">
    <property type="entry name" value="NreC/VraR/RcsB-like_REC"/>
</dbReference>
<dbReference type="CDD" id="cd06170">
    <property type="entry name" value="LuxR_C_like"/>
    <property type="match status" value="1"/>
</dbReference>
<dbReference type="GO" id="GO:0000160">
    <property type="term" value="P:phosphorelay signal transduction system"/>
    <property type="evidence" value="ECO:0007669"/>
    <property type="project" value="InterPro"/>
</dbReference>
<keyword evidence="4" id="KW-0804">Transcription</keyword>
<dbReference type="GO" id="GO:0006355">
    <property type="term" value="P:regulation of DNA-templated transcription"/>
    <property type="evidence" value="ECO:0007669"/>
    <property type="project" value="InterPro"/>
</dbReference>
<dbReference type="SMART" id="SM00448">
    <property type="entry name" value="REC"/>
    <property type="match status" value="1"/>
</dbReference>
<keyword evidence="9" id="KW-1185">Reference proteome</keyword>
<dbReference type="Gene3D" id="3.40.50.2300">
    <property type="match status" value="1"/>
</dbReference>
<dbReference type="GO" id="GO:0003677">
    <property type="term" value="F:DNA binding"/>
    <property type="evidence" value="ECO:0007669"/>
    <property type="project" value="UniProtKB-KW"/>
</dbReference>
<evidence type="ECO:0000256" key="1">
    <source>
        <dbReference type="ARBA" id="ARBA00022553"/>
    </source>
</evidence>
<dbReference type="KEGG" id="rhf:EUB48_19730"/>
<dbReference type="OrthoDB" id="3374006at2"/>
<dbReference type="PRINTS" id="PR00038">
    <property type="entry name" value="HTHLUXR"/>
</dbReference>
<dbReference type="SMART" id="SM00421">
    <property type="entry name" value="HTH_LUXR"/>
    <property type="match status" value="1"/>
</dbReference>
<dbReference type="Proteomes" id="UP000316798">
    <property type="component" value="Chromosome"/>
</dbReference>
<dbReference type="AlphaFoldDB" id="A0A515DFU9"/>
<feature type="domain" description="HTH luxR-type" evidence="6">
    <location>
        <begin position="162"/>
        <end position="227"/>
    </location>
</feature>